<sequence>MASQSSTSSRRSSMRRGSSMCYCGDPPLLTCSRTKENPERRFWGCSHYDTGKGCRFFTWVDEEPSSQEDEVARLRMKISNLKAKLAYANSKVLVVTLFAFLGWSMAIFVLCVSFMKET</sequence>
<keyword evidence="5" id="KW-1133">Transmembrane helix</keyword>
<keyword evidence="1" id="KW-0479">Metal-binding</keyword>
<dbReference type="Proteomes" id="UP001341840">
    <property type="component" value="Unassembled WGS sequence"/>
</dbReference>
<protein>
    <recommendedName>
        <fullName evidence="6">GRF-type domain-containing protein</fullName>
    </recommendedName>
</protein>
<name>A0ABU6TB74_9FABA</name>
<evidence type="ECO:0000256" key="2">
    <source>
        <dbReference type="ARBA" id="ARBA00022771"/>
    </source>
</evidence>
<evidence type="ECO:0000256" key="1">
    <source>
        <dbReference type="ARBA" id="ARBA00022723"/>
    </source>
</evidence>
<keyword evidence="8" id="KW-1185">Reference proteome</keyword>
<dbReference type="PANTHER" id="PTHR33248">
    <property type="entry name" value="ZINC ION-BINDING PROTEIN"/>
    <property type="match status" value="1"/>
</dbReference>
<accession>A0ABU6TB74</accession>
<keyword evidence="2 4" id="KW-0863">Zinc-finger</keyword>
<feature type="transmembrane region" description="Helical" evidence="5">
    <location>
        <begin position="92"/>
        <end position="115"/>
    </location>
</feature>
<keyword evidence="5" id="KW-0472">Membrane</keyword>
<evidence type="ECO:0000259" key="6">
    <source>
        <dbReference type="PROSITE" id="PS51999"/>
    </source>
</evidence>
<evidence type="ECO:0000256" key="5">
    <source>
        <dbReference type="SAM" id="Phobius"/>
    </source>
</evidence>
<organism evidence="7 8">
    <name type="scientific">Stylosanthes scabra</name>
    <dbReference type="NCBI Taxonomy" id="79078"/>
    <lineage>
        <taxon>Eukaryota</taxon>
        <taxon>Viridiplantae</taxon>
        <taxon>Streptophyta</taxon>
        <taxon>Embryophyta</taxon>
        <taxon>Tracheophyta</taxon>
        <taxon>Spermatophyta</taxon>
        <taxon>Magnoliopsida</taxon>
        <taxon>eudicotyledons</taxon>
        <taxon>Gunneridae</taxon>
        <taxon>Pentapetalae</taxon>
        <taxon>rosids</taxon>
        <taxon>fabids</taxon>
        <taxon>Fabales</taxon>
        <taxon>Fabaceae</taxon>
        <taxon>Papilionoideae</taxon>
        <taxon>50 kb inversion clade</taxon>
        <taxon>dalbergioids sensu lato</taxon>
        <taxon>Dalbergieae</taxon>
        <taxon>Pterocarpus clade</taxon>
        <taxon>Stylosanthes</taxon>
    </lineage>
</organism>
<keyword evidence="3" id="KW-0862">Zinc</keyword>
<gene>
    <name evidence="7" type="ORF">PIB30_029804</name>
</gene>
<evidence type="ECO:0000256" key="3">
    <source>
        <dbReference type="ARBA" id="ARBA00022833"/>
    </source>
</evidence>
<evidence type="ECO:0000313" key="7">
    <source>
        <dbReference type="EMBL" id="MED6145951.1"/>
    </source>
</evidence>
<evidence type="ECO:0000313" key="8">
    <source>
        <dbReference type="Proteomes" id="UP001341840"/>
    </source>
</evidence>
<keyword evidence="5" id="KW-0812">Transmembrane</keyword>
<evidence type="ECO:0000256" key="4">
    <source>
        <dbReference type="PROSITE-ProRule" id="PRU01343"/>
    </source>
</evidence>
<feature type="domain" description="GRF-type" evidence="6">
    <location>
        <begin position="21"/>
        <end position="63"/>
    </location>
</feature>
<proteinExistence type="predicted"/>
<reference evidence="7 8" key="1">
    <citation type="journal article" date="2023" name="Plants (Basel)">
        <title>Bridging the Gap: Combining Genomics and Transcriptomics Approaches to Understand Stylosanthes scabra, an Orphan Legume from the Brazilian Caatinga.</title>
        <authorList>
            <person name="Ferreira-Neto J.R.C."/>
            <person name="da Silva M.D."/>
            <person name="Binneck E."/>
            <person name="de Melo N.F."/>
            <person name="da Silva R.H."/>
            <person name="de Melo A.L.T.M."/>
            <person name="Pandolfi V."/>
            <person name="Bustamante F.O."/>
            <person name="Brasileiro-Vidal A.C."/>
            <person name="Benko-Iseppon A.M."/>
        </authorList>
    </citation>
    <scope>NUCLEOTIDE SEQUENCE [LARGE SCALE GENOMIC DNA]</scope>
    <source>
        <tissue evidence="7">Leaves</tissue>
    </source>
</reference>
<dbReference type="InterPro" id="IPR010666">
    <property type="entry name" value="Znf_GRF"/>
</dbReference>
<dbReference type="Pfam" id="PF06839">
    <property type="entry name" value="Zn_ribbon_GRF"/>
    <property type="match status" value="1"/>
</dbReference>
<dbReference type="EMBL" id="JASCZI010090743">
    <property type="protein sequence ID" value="MED6145951.1"/>
    <property type="molecule type" value="Genomic_DNA"/>
</dbReference>
<comment type="caution">
    <text evidence="7">The sequence shown here is derived from an EMBL/GenBank/DDBJ whole genome shotgun (WGS) entry which is preliminary data.</text>
</comment>
<dbReference type="PROSITE" id="PS51999">
    <property type="entry name" value="ZF_GRF"/>
    <property type="match status" value="1"/>
</dbReference>